<accession>A0A5C5UE23</accession>
<reference evidence="3 4" key="1">
    <citation type="submission" date="2019-08" db="EMBL/GenBank/DDBJ databases">
        <authorList>
            <person name="Lei W."/>
        </authorList>
    </citation>
    <scope>NUCLEOTIDE SEQUENCE [LARGE SCALE GENOMIC DNA]</scope>
    <source>
        <strain evidence="3 4">CCUG 58627</strain>
    </source>
</reference>
<dbReference type="InterPro" id="IPR015002">
    <property type="entry name" value="T6SS_Tdi1_C"/>
</dbReference>
<gene>
    <name evidence="3" type="ORF">FRX94_07305</name>
</gene>
<dbReference type="EMBL" id="VOHM01000014">
    <property type="protein sequence ID" value="TWT24941.1"/>
    <property type="molecule type" value="Genomic_DNA"/>
</dbReference>
<organism evidence="3 4">
    <name type="scientific">Corynebacterium canis</name>
    <dbReference type="NCBI Taxonomy" id="679663"/>
    <lineage>
        <taxon>Bacteria</taxon>
        <taxon>Bacillati</taxon>
        <taxon>Actinomycetota</taxon>
        <taxon>Actinomycetes</taxon>
        <taxon>Mycobacteriales</taxon>
        <taxon>Corynebacteriaceae</taxon>
        <taxon>Corynebacterium</taxon>
    </lineage>
</organism>
<evidence type="ECO:0000259" key="2">
    <source>
        <dbReference type="Pfam" id="PF08906"/>
    </source>
</evidence>
<dbReference type="Pfam" id="PF08906">
    <property type="entry name" value="T6SS_Tdi1_C"/>
    <property type="match status" value="1"/>
</dbReference>
<sequence>MPVWEKFTTVAEIAPETIEHYRELVPPLIVQAYTEHGTGFIGNGLLRLVDPAYASEHLREIAHVGDHVVPILTTAFGDVIYWVEPFFFLASYRWGVVDILAYKDDNFVQLVTKQDFINNVLSGKLYEQAVQRFGGAPDLNTCYAHVPLLGLGGREDVTMLDPCDMWIHLQLILQTCGYPREVWREETRHD</sequence>
<proteinExistence type="predicted"/>
<dbReference type="InterPro" id="IPR014983">
    <property type="entry name" value="GAD-rel"/>
</dbReference>
<keyword evidence="4" id="KW-1185">Reference proteome</keyword>
<feature type="domain" description="T6SS immunity protein Tdi1 C-terminal" evidence="2">
    <location>
        <begin position="105"/>
        <end position="174"/>
    </location>
</feature>
<dbReference type="AlphaFoldDB" id="A0A5C5UE23"/>
<evidence type="ECO:0000259" key="1">
    <source>
        <dbReference type="Pfam" id="PF08887"/>
    </source>
</evidence>
<dbReference type="Pfam" id="PF08887">
    <property type="entry name" value="GAD-like"/>
    <property type="match status" value="1"/>
</dbReference>
<name>A0A5C5UE23_9CORY</name>
<dbReference type="RefSeq" id="WP_146324477.1">
    <property type="nucleotide sequence ID" value="NZ_BAABLR010000071.1"/>
</dbReference>
<evidence type="ECO:0000313" key="4">
    <source>
        <dbReference type="Proteomes" id="UP000320791"/>
    </source>
</evidence>
<protein>
    <submittedName>
        <fullName evidence="3">DUF1851 domain-containing protein</fullName>
    </submittedName>
</protein>
<feature type="domain" description="GAD-related" evidence="1">
    <location>
        <begin position="8"/>
        <end position="85"/>
    </location>
</feature>
<evidence type="ECO:0000313" key="3">
    <source>
        <dbReference type="EMBL" id="TWT24941.1"/>
    </source>
</evidence>
<dbReference type="OrthoDB" id="2216648at2"/>
<dbReference type="Proteomes" id="UP000320791">
    <property type="component" value="Unassembled WGS sequence"/>
</dbReference>
<comment type="caution">
    <text evidence="3">The sequence shown here is derived from an EMBL/GenBank/DDBJ whole genome shotgun (WGS) entry which is preliminary data.</text>
</comment>